<dbReference type="InterPro" id="IPR029058">
    <property type="entry name" value="AB_hydrolase_fold"/>
</dbReference>
<feature type="region of interest" description="Disordered" evidence="1">
    <location>
        <begin position="426"/>
        <end position="455"/>
    </location>
</feature>
<name>A0A2S9Q5L1_9HYPH</name>
<feature type="region of interest" description="Disordered" evidence="1">
    <location>
        <begin position="196"/>
        <end position="220"/>
    </location>
</feature>
<organism evidence="4 5">
    <name type="scientific">Labrys okinawensis</name>
    <dbReference type="NCBI Taxonomy" id="346911"/>
    <lineage>
        <taxon>Bacteria</taxon>
        <taxon>Pseudomonadati</taxon>
        <taxon>Pseudomonadota</taxon>
        <taxon>Alphaproteobacteria</taxon>
        <taxon>Hyphomicrobiales</taxon>
        <taxon>Xanthobacteraceae</taxon>
        <taxon>Labrys</taxon>
    </lineage>
</organism>
<sequence length="455" mass="48080">MRLFLALSALMILSQLPAAAQAAPSQEVPDAIFDDVKLYKPADKPANVIVLLSDADGFGRDEETLASEFRQRGDLVIGLDWPTARRTAGGRHRMTCPELAGHIEDTTLRIEREQAIAPYVTPVLAGAGLGRDAARSLALQADSHRIAGVIAVHTTTMKPDTVSACLVDKAALASADVSAATTASLDALREIEDGDEGAAEEAAQALGKDAGPHGPDELSDLPLYVSEPSEPAHRLAVVLTGDGGMGQLNVDLATALTRRGVGVVTIDSRRYFWAKRDPGEVATDLKRIIKHYRAAWPVDRVALVGYSFGGDALPLVYNRLPLRIKRIVAVVSLLSITPATDMRVELSDDDYPNEIALLPEAARIDAPNVQCIYGQEDRMAALACPALAKARPDFAILREAGGHGFSGDADRLADIIVAPLLSTDPVPGRTQAGSGKGQMPRADSGIGSHAGLAGH</sequence>
<dbReference type="Proteomes" id="UP000237682">
    <property type="component" value="Unassembled WGS sequence"/>
</dbReference>
<feature type="compositionally biased region" description="Low complexity" evidence="1">
    <location>
        <begin position="200"/>
        <end position="209"/>
    </location>
</feature>
<evidence type="ECO:0000313" key="4">
    <source>
        <dbReference type="EMBL" id="PRH84574.1"/>
    </source>
</evidence>
<evidence type="ECO:0000313" key="5">
    <source>
        <dbReference type="Proteomes" id="UP000237682"/>
    </source>
</evidence>
<protein>
    <recommendedName>
        <fullName evidence="3">Bacterial virulence domain-containing protein</fullName>
    </recommendedName>
</protein>
<dbReference type="EMBL" id="PUEJ01000012">
    <property type="protein sequence ID" value="PRH84574.1"/>
    <property type="molecule type" value="Genomic_DNA"/>
</dbReference>
<evidence type="ECO:0000259" key="3">
    <source>
        <dbReference type="Pfam" id="PF06057"/>
    </source>
</evidence>
<dbReference type="AlphaFoldDB" id="A0A2S9Q5L1"/>
<comment type="caution">
    <text evidence="4">The sequence shown here is derived from an EMBL/GenBank/DDBJ whole genome shotgun (WGS) entry which is preliminary data.</text>
</comment>
<feature type="domain" description="Bacterial virulence" evidence="3">
    <location>
        <begin position="234"/>
        <end position="418"/>
    </location>
</feature>
<dbReference type="PIRSF" id="PIRSF029063">
    <property type="entry name" value="IV_sec_VirJ"/>
    <property type="match status" value="1"/>
</dbReference>
<dbReference type="SUPFAM" id="SSF53474">
    <property type="entry name" value="alpha/beta-Hydrolases"/>
    <property type="match status" value="1"/>
</dbReference>
<keyword evidence="5" id="KW-1185">Reference proteome</keyword>
<reference evidence="4 5" key="1">
    <citation type="submission" date="2018-02" db="EMBL/GenBank/DDBJ databases">
        <title>Whole genome sequencing of endophytic bacterium.</title>
        <authorList>
            <person name="Eedara R."/>
            <person name="Podile A.R."/>
        </authorList>
    </citation>
    <scope>NUCLEOTIDE SEQUENCE [LARGE SCALE GENOMIC DNA]</scope>
    <source>
        <strain evidence="4 5">RP1T</strain>
    </source>
</reference>
<dbReference type="OrthoDB" id="9807916at2"/>
<dbReference type="InterPro" id="IPR010333">
    <property type="entry name" value="VirJ"/>
</dbReference>
<evidence type="ECO:0000256" key="2">
    <source>
        <dbReference type="SAM" id="SignalP"/>
    </source>
</evidence>
<dbReference type="InterPro" id="IPR011225">
    <property type="entry name" value="IV_sec_VirJ"/>
</dbReference>
<feature type="signal peptide" evidence="2">
    <location>
        <begin position="1"/>
        <end position="22"/>
    </location>
</feature>
<dbReference type="RefSeq" id="WP_105864902.1">
    <property type="nucleotide sequence ID" value="NZ_PUEJ01000012.1"/>
</dbReference>
<keyword evidence="2" id="KW-0732">Signal</keyword>
<dbReference type="Pfam" id="PF06057">
    <property type="entry name" value="VirJ"/>
    <property type="match status" value="1"/>
</dbReference>
<gene>
    <name evidence="4" type="ORF">C5L14_25560</name>
</gene>
<accession>A0A2S9Q5L1</accession>
<dbReference type="Gene3D" id="3.40.50.1820">
    <property type="entry name" value="alpha/beta hydrolase"/>
    <property type="match status" value="1"/>
</dbReference>
<proteinExistence type="predicted"/>
<evidence type="ECO:0000256" key="1">
    <source>
        <dbReference type="SAM" id="MobiDB-lite"/>
    </source>
</evidence>
<feature type="chain" id="PRO_5015492547" description="Bacterial virulence domain-containing protein" evidence="2">
    <location>
        <begin position="23"/>
        <end position="455"/>
    </location>
</feature>